<organism evidence="2 3">
    <name type="scientific">Cladophialophora carrionii</name>
    <dbReference type="NCBI Taxonomy" id="86049"/>
    <lineage>
        <taxon>Eukaryota</taxon>
        <taxon>Fungi</taxon>
        <taxon>Dikarya</taxon>
        <taxon>Ascomycota</taxon>
        <taxon>Pezizomycotina</taxon>
        <taxon>Eurotiomycetes</taxon>
        <taxon>Chaetothyriomycetidae</taxon>
        <taxon>Chaetothyriales</taxon>
        <taxon>Herpotrichiellaceae</taxon>
        <taxon>Cladophialophora</taxon>
    </lineage>
</organism>
<feature type="compositionally biased region" description="Basic and acidic residues" evidence="1">
    <location>
        <begin position="50"/>
        <end position="61"/>
    </location>
</feature>
<feature type="region of interest" description="Disordered" evidence="1">
    <location>
        <begin position="1"/>
        <end position="31"/>
    </location>
</feature>
<sequence length="183" mass="20630">MPSSQYRHETTGSGSRRGQSVREASGRSGEVRVISYRDAEGVQRVVRLEYRPDVILEERRPRNATAFEEPPQSLSGAYVRRAAAREPASQGRPQYASSSRQPGRSAGRQESPFGVDRVHDASRSSGGATAAARQANVRPVYEERRPRYIDDARRYGHQPSYQPSGREQHPDHRPARRQEKEGY</sequence>
<feature type="region of interest" description="Disordered" evidence="1">
    <location>
        <begin position="50"/>
        <end position="183"/>
    </location>
</feature>
<dbReference type="VEuPathDB" id="FungiDB:G647_06934"/>
<dbReference type="EMBL" id="LGRB01000009">
    <property type="protein sequence ID" value="OCT51134.1"/>
    <property type="molecule type" value="Genomic_DNA"/>
</dbReference>
<comment type="caution">
    <text evidence="2">The sequence shown here is derived from an EMBL/GenBank/DDBJ whole genome shotgun (WGS) entry which is preliminary data.</text>
</comment>
<feature type="compositionally biased region" description="Low complexity" evidence="1">
    <location>
        <begin position="123"/>
        <end position="135"/>
    </location>
</feature>
<feature type="compositionally biased region" description="Basic and acidic residues" evidence="1">
    <location>
        <begin position="140"/>
        <end position="154"/>
    </location>
</feature>
<keyword evidence="3" id="KW-1185">Reference proteome</keyword>
<gene>
    <name evidence="2" type="ORF">CLCR_09176</name>
</gene>
<accession>A0A1C1CRK2</accession>
<evidence type="ECO:0000313" key="2">
    <source>
        <dbReference type="EMBL" id="OCT51134.1"/>
    </source>
</evidence>
<dbReference type="Proteomes" id="UP000094526">
    <property type="component" value="Unassembled WGS sequence"/>
</dbReference>
<reference evidence="3" key="1">
    <citation type="submission" date="2015-07" db="EMBL/GenBank/DDBJ databases">
        <authorList>
            <person name="Teixeira M.M."/>
            <person name="Souza R.C."/>
            <person name="Almeida L.G."/>
            <person name="Vicente V.A."/>
            <person name="de Hoog S."/>
            <person name="Bocca A.L."/>
            <person name="de Almeida S.R."/>
            <person name="Vasconcelos A.T."/>
            <person name="Felipe M.S."/>
        </authorList>
    </citation>
    <scope>NUCLEOTIDE SEQUENCE [LARGE SCALE GENOMIC DNA]</scope>
    <source>
        <strain evidence="3">KSF</strain>
    </source>
</reference>
<evidence type="ECO:0000313" key="3">
    <source>
        <dbReference type="Proteomes" id="UP000094526"/>
    </source>
</evidence>
<dbReference type="VEuPathDB" id="FungiDB:CLCR_09176"/>
<proteinExistence type="predicted"/>
<evidence type="ECO:0000256" key="1">
    <source>
        <dbReference type="SAM" id="MobiDB-lite"/>
    </source>
</evidence>
<dbReference type="AlphaFoldDB" id="A0A1C1CRK2"/>
<feature type="compositionally biased region" description="Polar residues" evidence="1">
    <location>
        <begin position="91"/>
        <end position="102"/>
    </location>
</feature>
<feature type="compositionally biased region" description="Basic and acidic residues" evidence="1">
    <location>
        <begin position="1"/>
        <end position="10"/>
    </location>
</feature>
<name>A0A1C1CRK2_9EURO</name>
<feature type="compositionally biased region" description="Basic and acidic residues" evidence="1">
    <location>
        <begin position="166"/>
        <end position="183"/>
    </location>
</feature>
<protein>
    <submittedName>
        <fullName evidence="2">Uncharacterized protein</fullName>
    </submittedName>
</protein>